<evidence type="ECO:0000256" key="1">
    <source>
        <dbReference type="SAM" id="MobiDB-lite"/>
    </source>
</evidence>
<accession>M1DCC7</accession>
<protein>
    <submittedName>
        <fullName evidence="2">Uncharacterized protein</fullName>
    </submittedName>
</protein>
<proteinExistence type="predicted"/>
<feature type="region of interest" description="Disordered" evidence="1">
    <location>
        <begin position="53"/>
        <end position="81"/>
    </location>
</feature>
<name>M1DCC7_SOLTU</name>
<reference evidence="2" key="2">
    <citation type="submission" date="2015-06" db="UniProtKB">
        <authorList>
            <consortium name="EnsemblPlants"/>
        </authorList>
    </citation>
    <scope>IDENTIFICATION</scope>
    <source>
        <strain evidence="2">DM1-3 516 R44</strain>
    </source>
</reference>
<dbReference type="AlphaFoldDB" id="M1DCC7"/>
<sequence length="81" mass="9644">MLREWKRAVRMNKDTIAIDRFNAGKGEIAAKKEKGKGIDIEITEEDLRMNYSDSSKRFKKPEKGEWKWSLPPRSHEQQMRH</sequence>
<evidence type="ECO:0000313" key="2">
    <source>
        <dbReference type="EnsemblPlants" id="PGSC0003DMT400086713"/>
    </source>
</evidence>
<dbReference type="Gramene" id="PGSC0003DMT400086713">
    <property type="protein sequence ID" value="PGSC0003DMT400086713"/>
    <property type="gene ID" value="PGSC0003DMG400036284"/>
</dbReference>
<evidence type="ECO:0000313" key="3">
    <source>
        <dbReference type="Proteomes" id="UP000011115"/>
    </source>
</evidence>
<keyword evidence="3" id="KW-1185">Reference proteome</keyword>
<organism evidence="2 3">
    <name type="scientific">Solanum tuberosum</name>
    <name type="common">Potato</name>
    <dbReference type="NCBI Taxonomy" id="4113"/>
    <lineage>
        <taxon>Eukaryota</taxon>
        <taxon>Viridiplantae</taxon>
        <taxon>Streptophyta</taxon>
        <taxon>Embryophyta</taxon>
        <taxon>Tracheophyta</taxon>
        <taxon>Spermatophyta</taxon>
        <taxon>Magnoliopsida</taxon>
        <taxon>eudicotyledons</taxon>
        <taxon>Gunneridae</taxon>
        <taxon>Pentapetalae</taxon>
        <taxon>asterids</taxon>
        <taxon>lamiids</taxon>
        <taxon>Solanales</taxon>
        <taxon>Solanaceae</taxon>
        <taxon>Solanoideae</taxon>
        <taxon>Solaneae</taxon>
        <taxon>Solanum</taxon>
    </lineage>
</organism>
<dbReference type="EnsemblPlants" id="PGSC0003DMT400086713">
    <property type="protein sequence ID" value="PGSC0003DMT400086713"/>
    <property type="gene ID" value="PGSC0003DMG400036284"/>
</dbReference>
<reference evidence="3" key="1">
    <citation type="journal article" date="2011" name="Nature">
        <title>Genome sequence and analysis of the tuber crop potato.</title>
        <authorList>
            <consortium name="The Potato Genome Sequencing Consortium"/>
        </authorList>
    </citation>
    <scope>NUCLEOTIDE SEQUENCE [LARGE SCALE GENOMIC DNA]</scope>
    <source>
        <strain evidence="3">cv. DM1-3 516 R44</strain>
    </source>
</reference>
<dbReference type="HOGENOM" id="CLU_2578565_0_0_1"/>
<dbReference type="PaxDb" id="4113-PGSC0003DMT400086713"/>
<dbReference type="Proteomes" id="UP000011115">
    <property type="component" value="Unassembled WGS sequence"/>
</dbReference>
<dbReference type="InParanoid" id="M1DCC7"/>